<reference evidence="2" key="1">
    <citation type="submission" date="2016-11" db="EMBL/GenBank/DDBJ databases">
        <authorList>
            <person name="Varghese N."/>
            <person name="Submissions S."/>
        </authorList>
    </citation>
    <scope>NUCLEOTIDE SEQUENCE [LARGE SCALE GENOMIC DNA]</scope>
    <source>
        <strain evidence="2">DSM 21264</strain>
    </source>
</reference>
<name>A0A1M5FBQ9_VIBGA</name>
<accession>A0A1M5FBQ9</accession>
<evidence type="ECO:0000313" key="1">
    <source>
        <dbReference type="EMBL" id="SHF89033.1"/>
    </source>
</evidence>
<keyword evidence="2" id="KW-1185">Reference proteome</keyword>
<proteinExistence type="predicted"/>
<protein>
    <submittedName>
        <fullName evidence="1">Uncharacterized protein</fullName>
    </submittedName>
</protein>
<sequence length="71" mass="7889">MPQWTTIRQEIAANSSQVTVIEYNADKKVPPKGRDGTRGIAIVEIDYFFADWRFSATFTDESCAAGETGKT</sequence>
<dbReference type="EMBL" id="FQUH01000019">
    <property type="protein sequence ID" value="SHF89033.1"/>
    <property type="molecule type" value="Genomic_DNA"/>
</dbReference>
<organism evidence="1 2">
    <name type="scientific">Vibrio gazogenes DSM 21264 = NBRC 103151</name>
    <dbReference type="NCBI Taxonomy" id="1123492"/>
    <lineage>
        <taxon>Bacteria</taxon>
        <taxon>Pseudomonadati</taxon>
        <taxon>Pseudomonadota</taxon>
        <taxon>Gammaproteobacteria</taxon>
        <taxon>Vibrionales</taxon>
        <taxon>Vibrionaceae</taxon>
        <taxon>Vibrio</taxon>
    </lineage>
</organism>
<gene>
    <name evidence="1" type="ORF">SAMN02745781_03436</name>
</gene>
<evidence type="ECO:0000313" key="2">
    <source>
        <dbReference type="Proteomes" id="UP000184159"/>
    </source>
</evidence>
<dbReference type="Proteomes" id="UP000184159">
    <property type="component" value="Unassembled WGS sequence"/>
</dbReference>
<dbReference type="AlphaFoldDB" id="A0A1M5FBQ9"/>